<protein>
    <submittedName>
        <fullName evidence="1">Uncharacterized protein</fullName>
    </submittedName>
</protein>
<proteinExistence type="predicted"/>
<keyword evidence="2" id="KW-1185">Reference proteome</keyword>
<organism evidence="1 2">
    <name type="scientific">Crateriforma conspicua</name>
    <dbReference type="NCBI Taxonomy" id="2527996"/>
    <lineage>
        <taxon>Bacteria</taxon>
        <taxon>Pseudomonadati</taxon>
        <taxon>Planctomycetota</taxon>
        <taxon>Planctomycetia</taxon>
        <taxon>Planctomycetales</taxon>
        <taxon>Planctomycetaceae</taxon>
        <taxon>Crateriforma</taxon>
    </lineage>
</organism>
<dbReference type="EMBL" id="SJPL01000001">
    <property type="protein sequence ID" value="TWT69232.1"/>
    <property type="molecule type" value="Genomic_DNA"/>
</dbReference>
<accession>A0A5C5Y792</accession>
<evidence type="ECO:0000313" key="1">
    <source>
        <dbReference type="EMBL" id="TWT69232.1"/>
    </source>
</evidence>
<name>A0A5C5Y792_9PLAN</name>
<dbReference type="AlphaFoldDB" id="A0A5C5Y792"/>
<gene>
    <name evidence="1" type="ORF">Pan14r_15170</name>
</gene>
<comment type="caution">
    <text evidence="1">The sequence shown here is derived from an EMBL/GenBank/DDBJ whole genome shotgun (WGS) entry which is preliminary data.</text>
</comment>
<sequence length="196" mass="21770">MFEGRVPIRFTSPVTAKLIKAKVLAEHHGLSVRVGPKTSDGEVYLEIEMPTKDVDSSRTIPIQFFDAKNNVSRELSVILAKSRAIRVVPSSLRILRTQDGVYYARFMVIRQNNPRDSDANFQSGRALVEATLDSKQLAVKQLAVQPLLLRCELRIPSELAEAIAVSDSKNLILLSINWGNEKLTESLEIVASADVQ</sequence>
<reference evidence="1 2" key="1">
    <citation type="submission" date="2019-02" db="EMBL/GenBank/DDBJ databases">
        <title>Deep-cultivation of Planctomycetes and their phenomic and genomic characterization uncovers novel biology.</title>
        <authorList>
            <person name="Wiegand S."/>
            <person name="Jogler M."/>
            <person name="Boedeker C."/>
            <person name="Pinto D."/>
            <person name="Vollmers J."/>
            <person name="Rivas-Marin E."/>
            <person name="Kohn T."/>
            <person name="Peeters S.H."/>
            <person name="Heuer A."/>
            <person name="Rast P."/>
            <person name="Oberbeckmann S."/>
            <person name="Bunk B."/>
            <person name="Jeske O."/>
            <person name="Meyerdierks A."/>
            <person name="Storesund J.E."/>
            <person name="Kallscheuer N."/>
            <person name="Luecker S."/>
            <person name="Lage O.M."/>
            <person name="Pohl T."/>
            <person name="Merkel B.J."/>
            <person name="Hornburger P."/>
            <person name="Mueller R.-W."/>
            <person name="Bruemmer F."/>
            <person name="Labrenz M."/>
            <person name="Spormann A.M."/>
            <person name="Op Den Camp H."/>
            <person name="Overmann J."/>
            <person name="Amann R."/>
            <person name="Jetten M.S.M."/>
            <person name="Mascher T."/>
            <person name="Medema M.H."/>
            <person name="Devos D.P."/>
            <person name="Kaster A.-K."/>
            <person name="Ovreas L."/>
            <person name="Rohde M."/>
            <person name="Galperin M.Y."/>
            <person name="Jogler C."/>
        </authorList>
    </citation>
    <scope>NUCLEOTIDE SEQUENCE [LARGE SCALE GENOMIC DNA]</scope>
    <source>
        <strain evidence="1 2">Pan14r</strain>
    </source>
</reference>
<evidence type="ECO:0000313" key="2">
    <source>
        <dbReference type="Proteomes" id="UP000317238"/>
    </source>
</evidence>
<dbReference type="Proteomes" id="UP000317238">
    <property type="component" value="Unassembled WGS sequence"/>
</dbReference>